<keyword evidence="5" id="KW-0325">Glycoprotein</keyword>
<evidence type="ECO:0000256" key="6">
    <source>
        <dbReference type="PIRSR" id="PIRSR601461-1"/>
    </source>
</evidence>
<feature type="domain" description="Peptidase A1" evidence="7">
    <location>
        <begin position="79"/>
        <end position="433"/>
    </location>
</feature>
<keyword evidence="4" id="KW-0378">Hydrolase</keyword>
<sequence>MDLKRLLPVLLFLQFGFFFFFFVSFSSANLVFQVHHKFAGRERQLSAYKAHDVNRHRRFLSAVEIPLGGNGVPVEAGLYYTKIGLGTPPNDYYVQVDTGSDTLWVNCQGCTKCPTKSDLGVKLSLFEPDKSSTATRVSCADDFCISTFSRMIDGCKKEFPCQYSITYGDGSVTSGFYIRDNVQLDQVTGNLQTGTLNGSIVFGCGSEQSGQLGTSSEALDGIIGFGQANSSMFSQLADAGKVKRVFSHCLDSVKGGGIFAIGQVVSPKVVTTPLIPNQPHYNVGLKDVEVGNEILDLPSDIFDTGDRKGTIIDSGTTLAYVPSAVFEPMMAKIMARQPGLKTHIVEEQFTCFQYNGNVDDGFPVVKFHFEDNLNLAVHPHDYLFSIREDVWCLGWQDSGQQSRDSKDMFLLGDLVLSNKLVVYDLENQVLGWTDYNCSSSIKIKDGKTGTAYEVSAKDISRASQSTNPVRQLTFLWLLLSAVLHRFV</sequence>
<dbReference type="InterPro" id="IPR021109">
    <property type="entry name" value="Peptidase_aspartic_dom_sf"/>
</dbReference>
<dbReference type="InterPro" id="IPR032861">
    <property type="entry name" value="TAXi_N"/>
</dbReference>
<accession>A0AAV2EHW7</accession>
<organism evidence="8 9">
    <name type="scientific">Linum trigynum</name>
    <dbReference type="NCBI Taxonomy" id="586398"/>
    <lineage>
        <taxon>Eukaryota</taxon>
        <taxon>Viridiplantae</taxon>
        <taxon>Streptophyta</taxon>
        <taxon>Embryophyta</taxon>
        <taxon>Tracheophyta</taxon>
        <taxon>Spermatophyta</taxon>
        <taxon>Magnoliopsida</taxon>
        <taxon>eudicotyledons</taxon>
        <taxon>Gunneridae</taxon>
        <taxon>Pentapetalae</taxon>
        <taxon>rosids</taxon>
        <taxon>fabids</taxon>
        <taxon>Malpighiales</taxon>
        <taxon>Linaceae</taxon>
        <taxon>Linum</taxon>
    </lineage>
</organism>
<dbReference type="InterPro" id="IPR001461">
    <property type="entry name" value="Aspartic_peptidase_A1"/>
</dbReference>
<dbReference type="InterPro" id="IPR034161">
    <property type="entry name" value="Pepsin-like_plant"/>
</dbReference>
<dbReference type="EMBL" id="OZ034817">
    <property type="protein sequence ID" value="CAL1385334.1"/>
    <property type="molecule type" value="Genomic_DNA"/>
</dbReference>
<feature type="active site" evidence="6">
    <location>
        <position position="313"/>
    </location>
</feature>
<evidence type="ECO:0000256" key="3">
    <source>
        <dbReference type="ARBA" id="ARBA00022750"/>
    </source>
</evidence>
<reference evidence="8 9" key="1">
    <citation type="submission" date="2024-04" db="EMBL/GenBank/DDBJ databases">
        <authorList>
            <person name="Fracassetti M."/>
        </authorList>
    </citation>
    <scope>NUCLEOTIDE SEQUENCE [LARGE SCALE GENOMIC DNA]</scope>
</reference>
<dbReference type="FunFam" id="2.40.70.10:FF:000056">
    <property type="entry name" value="Eukaryotic aspartyl protease family protein"/>
    <property type="match status" value="1"/>
</dbReference>
<keyword evidence="2" id="KW-0645">Protease</keyword>
<dbReference type="AlphaFoldDB" id="A0AAV2EHW7"/>
<keyword evidence="3" id="KW-0064">Aspartyl protease</keyword>
<keyword evidence="9" id="KW-1185">Reference proteome</keyword>
<evidence type="ECO:0000313" key="8">
    <source>
        <dbReference type="EMBL" id="CAL1385334.1"/>
    </source>
</evidence>
<dbReference type="GO" id="GO:0006508">
    <property type="term" value="P:proteolysis"/>
    <property type="evidence" value="ECO:0007669"/>
    <property type="project" value="UniProtKB-KW"/>
</dbReference>
<dbReference type="PANTHER" id="PTHR13683:SF768">
    <property type="entry name" value="EUKARYOTIC ASPARTYL PROTEASE FAMILY PROTEIN"/>
    <property type="match status" value="1"/>
</dbReference>
<name>A0AAV2EHW7_9ROSI</name>
<evidence type="ECO:0000256" key="4">
    <source>
        <dbReference type="ARBA" id="ARBA00022801"/>
    </source>
</evidence>
<comment type="similarity">
    <text evidence="1">Belongs to the peptidase A1 family.</text>
</comment>
<feature type="active site" evidence="6">
    <location>
        <position position="97"/>
    </location>
</feature>
<dbReference type="FunFam" id="2.40.70.10:FF:000028">
    <property type="entry name" value="Eukaryotic aspartyl protease family protein"/>
    <property type="match status" value="1"/>
</dbReference>
<dbReference type="PANTHER" id="PTHR13683">
    <property type="entry name" value="ASPARTYL PROTEASES"/>
    <property type="match status" value="1"/>
</dbReference>
<dbReference type="Pfam" id="PF14541">
    <property type="entry name" value="TAXi_C"/>
    <property type="match status" value="1"/>
</dbReference>
<dbReference type="CDD" id="cd05476">
    <property type="entry name" value="pepsin_A_like_plant"/>
    <property type="match status" value="1"/>
</dbReference>
<evidence type="ECO:0000313" key="9">
    <source>
        <dbReference type="Proteomes" id="UP001497516"/>
    </source>
</evidence>
<dbReference type="InterPro" id="IPR033121">
    <property type="entry name" value="PEPTIDASE_A1"/>
</dbReference>
<dbReference type="SUPFAM" id="SSF50630">
    <property type="entry name" value="Acid proteases"/>
    <property type="match status" value="1"/>
</dbReference>
<dbReference type="Proteomes" id="UP001497516">
    <property type="component" value="Chromosome 4"/>
</dbReference>
<dbReference type="Gene3D" id="2.40.70.10">
    <property type="entry name" value="Acid Proteases"/>
    <property type="match status" value="2"/>
</dbReference>
<dbReference type="InterPro" id="IPR032799">
    <property type="entry name" value="TAXi_C"/>
</dbReference>
<dbReference type="PROSITE" id="PS51767">
    <property type="entry name" value="PEPTIDASE_A1"/>
    <property type="match status" value="1"/>
</dbReference>
<gene>
    <name evidence="8" type="ORF">LTRI10_LOCUS26482</name>
</gene>
<evidence type="ECO:0000256" key="2">
    <source>
        <dbReference type="ARBA" id="ARBA00022670"/>
    </source>
</evidence>
<dbReference type="PRINTS" id="PR00792">
    <property type="entry name" value="PEPSIN"/>
</dbReference>
<evidence type="ECO:0000256" key="5">
    <source>
        <dbReference type="ARBA" id="ARBA00023180"/>
    </source>
</evidence>
<proteinExistence type="inferred from homology"/>
<dbReference type="GO" id="GO:0004190">
    <property type="term" value="F:aspartic-type endopeptidase activity"/>
    <property type="evidence" value="ECO:0007669"/>
    <property type="project" value="UniProtKB-KW"/>
</dbReference>
<dbReference type="Pfam" id="PF14543">
    <property type="entry name" value="TAXi_N"/>
    <property type="match status" value="1"/>
</dbReference>
<evidence type="ECO:0000259" key="7">
    <source>
        <dbReference type="PROSITE" id="PS51767"/>
    </source>
</evidence>
<evidence type="ECO:0000256" key="1">
    <source>
        <dbReference type="ARBA" id="ARBA00007447"/>
    </source>
</evidence>
<protein>
    <recommendedName>
        <fullName evidence="7">Peptidase A1 domain-containing protein</fullName>
    </recommendedName>
</protein>